<evidence type="ECO:0000313" key="4">
    <source>
        <dbReference type="Proteomes" id="UP000738431"/>
    </source>
</evidence>
<name>A0ABZ1C2M0_9BACT</name>
<sequence length="188" mass="20997">MNDFELMLREAFKASRATTPAKRRAVYERAREFLQARIAKMEPGPSPTRVQQLQQQLEATIDRLEKEAVAAAEARQQAKRPGSAPKAPPSSPPPPVQPKPPQQPKPKPEPAPAPAQPQQAAPRVRSQPRRRFPVWLLGVLCGVGALYGFQEWQRQQAVAEAERVRAAAEVQESRALQAVIDRVERRQP</sequence>
<protein>
    <submittedName>
        <fullName evidence="3">Uncharacterized protein</fullName>
    </submittedName>
</protein>
<feature type="compositionally biased region" description="Low complexity" evidence="1">
    <location>
        <begin position="116"/>
        <end position="125"/>
    </location>
</feature>
<evidence type="ECO:0000313" key="3">
    <source>
        <dbReference type="EMBL" id="WRQ85595.1"/>
    </source>
</evidence>
<feature type="compositionally biased region" description="Pro residues" evidence="1">
    <location>
        <begin position="86"/>
        <end position="115"/>
    </location>
</feature>
<evidence type="ECO:0000256" key="1">
    <source>
        <dbReference type="SAM" id="MobiDB-lite"/>
    </source>
</evidence>
<organism evidence="3 4">
    <name type="scientific">Actomonas aquatica</name>
    <dbReference type="NCBI Taxonomy" id="2866162"/>
    <lineage>
        <taxon>Bacteria</taxon>
        <taxon>Pseudomonadati</taxon>
        <taxon>Verrucomicrobiota</taxon>
        <taxon>Opitutia</taxon>
        <taxon>Opitutales</taxon>
        <taxon>Opitutaceae</taxon>
        <taxon>Actomonas</taxon>
    </lineage>
</organism>
<feature type="compositionally biased region" description="Low complexity" evidence="1">
    <location>
        <begin position="69"/>
        <end position="85"/>
    </location>
</feature>
<keyword evidence="4" id="KW-1185">Reference proteome</keyword>
<gene>
    <name evidence="3" type="ORF">K1X11_012355</name>
</gene>
<dbReference type="EMBL" id="CP139781">
    <property type="protein sequence ID" value="WRQ85595.1"/>
    <property type="molecule type" value="Genomic_DNA"/>
</dbReference>
<dbReference type="RefSeq" id="WP_221032862.1">
    <property type="nucleotide sequence ID" value="NZ_CP139781.1"/>
</dbReference>
<reference evidence="3 4" key="1">
    <citation type="submission" date="2023-12" db="EMBL/GenBank/DDBJ databases">
        <title>Description of an unclassified Opitutus bacterium of Verrucomicrobiota.</title>
        <authorList>
            <person name="Zhang D.-F."/>
        </authorList>
    </citation>
    <scope>NUCLEOTIDE SEQUENCE [LARGE SCALE GENOMIC DNA]</scope>
    <source>
        <strain evidence="3 4">WL0086</strain>
    </source>
</reference>
<proteinExistence type="predicted"/>
<accession>A0ABZ1C2M0</accession>
<keyword evidence="2" id="KW-0472">Membrane</keyword>
<feature type="transmembrane region" description="Helical" evidence="2">
    <location>
        <begin position="132"/>
        <end position="149"/>
    </location>
</feature>
<keyword evidence="2" id="KW-0812">Transmembrane</keyword>
<evidence type="ECO:0000256" key="2">
    <source>
        <dbReference type="SAM" id="Phobius"/>
    </source>
</evidence>
<feature type="region of interest" description="Disordered" evidence="1">
    <location>
        <begin position="64"/>
        <end position="127"/>
    </location>
</feature>
<keyword evidence="2" id="KW-1133">Transmembrane helix</keyword>
<dbReference type="Proteomes" id="UP000738431">
    <property type="component" value="Chromosome"/>
</dbReference>